<dbReference type="Pfam" id="PF25391">
    <property type="entry name" value="WD40_Gbeta"/>
    <property type="match status" value="1"/>
</dbReference>
<evidence type="ECO:0000256" key="3">
    <source>
        <dbReference type="ARBA" id="ARBA00022737"/>
    </source>
</evidence>
<evidence type="ECO:0000256" key="2">
    <source>
        <dbReference type="ARBA" id="ARBA00022574"/>
    </source>
</evidence>
<accession>A0A653D3P2</accession>
<dbReference type="OrthoDB" id="10255630at2759"/>
<dbReference type="AlphaFoldDB" id="A0A653D3P2"/>
<gene>
    <name evidence="7" type="ORF">CALMAC_LOCUS13599</name>
</gene>
<dbReference type="EMBL" id="CAACVG010009718">
    <property type="protein sequence ID" value="VEN53966.1"/>
    <property type="molecule type" value="Genomic_DNA"/>
</dbReference>
<dbReference type="InterPro" id="IPR001680">
    <property type="entry name" value="WD40_rpt"/>
</dbReference>
<keyword evidence="6" id="KW-0175">Coiled coil</keyword>
<organism evidence="7 8">
    <name type="scientific">Callosobruchus maculatus</name>
    <name type="common">Southern cowpea weevil</name>
    <name type="synonym">Pulse bruchid</name>
    <dbReference type="NCBI Taxonomy" id="64391"/>
    <lineage>
        <taxon>Eukaryota</taxon>
        <taxon>Metazoa</taxon>
        <taxon>Ecdysozoa</taxon>
        <taxon>Arthropoda</taxon>
        <taxon>Hexapoda</taxon>
        <taxon>Insecta</taxon>
        <taxon>Pterygota</taxon>
        <taxon>Neoptera</taxon>
        <taxon>Endopterygota</taxon>
        <taxon>Coleoptera</taxon>
        <taxon>Polyphaga</taxon>
        <taxon>Cucujiformia</taxon>
        <taxon>Chrysomeloidea</taxon>
        <taxon>Chrysomelidae</taxon>
        <taxon>Bruchinae</taxon>
        <taxon>Bruchini</taxon>
        <taxon>Callosobruchus</taxon>
    </lineage>
</organism>
<feature type="repeat" description="WD" evidence="5">
    <location>
        <begin position="205"/>
        <end position="246"/>
    </location>
</feature>
<dbReference type="PRINTS" id="PR00320">
    <property type="entry name" value="GPROTEINBRPT"/>
</dbReference>
<name>A0A653D3P2_CALMS</name>
<keyword evidence="2 5" id="KW-0853">WD repeat</keyword>
<comment type="similarity">
    <text evidence="1">Belongs to the WD repeat G protein beta family.</text>
</comment>
<dbReference type="SMART" id="SM00320">
    <property type="entry name" value="WD40"/>
    <property type="match status" value="7"/>
</dbReference>
<feature type="repeat" description="WD" evidence="5">
    <location>
        <begin position="333"/>
        <end position="365"/>
    </location>
</feature>
<dbReference type="Gene3D" id="2.130.10.10">
    <property type="entry name" value="YVTN repeat-like/Quinoprotein amine dehydrogenase"/>
    <property type="match status" value="1"/>
</dbReference>
<feature type="coiled-coil region" evidence="6">
    <location>
        <begin position="27"/>
        <end position="54"/>
    </location>
</feature>
<evidence type="ECO:0008006" key="9">
    <source>
        <dbReference type="Google" id="ProtNLM"/>
    </source>
</evidence>
<dbReference type="PANTHER" id="PTHR19850">
    <property type="entry name" value="GUANINE NUCLEOTIDE-BINDING PROTEIN BETA G PROTEIN BETA"/>
    <property type="match status" value="1"/>
</dbReference>
<dbReference type="Proteomes" id="UP000410492">
    <property type="component" value="Unassembled WGS sequence"/>
</dbReference>
<dbReference type="InterPro" id="IPR016346">
    <property type="entry name" value="G-protein_beta_1-5"/>
</dbReference>
<dbReference type="PIRSF" id="PIRSF002394">
    <property type="entry name" value="GN-bd_beta"/>
    <property type="match status" value="1"/>
</dbReference>
<dbReference type="InterPro" id="IPR036322">
    <property type="entry name" value="WD40_repeat_dom_sf"/>
</dbReference>
<dbReference type="SUPFAM" id="SSF50978">
    <property type="entry name" value="WD40 repeat-like"/>
    <property type="match status" value="1"/>
</dbReference>
<dbReference type="InterPro" id="IPR020472">
    <property type="entry name" value="WD40_PAC1"/>
</dbReference>
<sequence>MCKNQCYYRDTMEKCTVEMGPKTDPELMALRKEIEELYQKLQEAQKKQEDTTIEKACESVGAAPKVKLICRKVMKGHLNKVNSVHYSGDNRHCVTGSLDGKLIIWDTYTGNKMQIIPLRSAWVMSVAFAPSGNFVACGGMDNMCTVYDLNNRDANGVAKMVRELAGYDGFLSSCRFLDDKTIMTGSGDMKICKWDLERGVKTSDFQAHNGDVVSISLSPDNNSYVTGSVDKTCRLWDMREEKPKQTFFGHEADVNSVCFHPSGYGFATGSEDKSARLFDIRSDQQIALYKPPGANSGFTSCGLSLSGRILLCGSDDNNVHMWDTLKVQHNGTLSGHENRVTSLSVASNGVAIATCSWDNSVRVWG</sequence>
<evidence type="ECO:0000313" key="8">
    <source>
        <dbReference type="Proteomes" id="UP000410492"/>
    </source>
</evidence>
<feature type="repeat" description="WD" evidence="5">
    <location>
        <begin position="74"/>
        <end position="115"/>
    </location>
</feature>
<keyword evidence="4" id="KW-0807">Transducer</keyword>
<keyword evidence="8" id="KW-1185">Reference proteome</keyword>
<protein>
    <recommendedName>
        <fullName evidence="9">Guanine nucleotide-binding protein subunit beta-2</fullName>
    </recommendedName>
</protein>
<dbReference type="CDD" id="cd00200">
    <property type="entry name" value="WD40"/>
    <property type="match status" value="1"/>
</dbReference>
<dbReference type="PRINTS" id="PR00319">
    <property type="entry name" value="GPROTEINB"/>
</dbReference>
<evidence type="ECO:0000256" key="5">
    <source>
        <dbReference type="PROSITE-ProRule" id="PRU00221"/>
    </source>
</evidence>
<dbReference type="PROSITE" id="PS50082">
    <property type="entry name" value="WD_REPEATS_2"/>
    <property type="match status" value="4"/>
</dbReference>
<proteinExistence type="inferred from homology"/>
<evidence type="ECO:0000256" key="1">
    <source>
        <dbReference type="ARBA" id="ARBA00009768"/>
    </source>
</evidence>
<evidence type="ECO:0000256" key="4">
    <source>
        <dbReference type="ARBA" id="ARBA00023224"/>
    </source>
</evidence>
<dbReference type="GO" id="GO:0007165">
    <property type="term" value="P:signal transduction"/>
    <property type="evidence" value="ECO:0007669"/>
    <property type="project" value="UniProtKB-KW"/>
</dbReference>
<dbReference type="PROSITE" id="PS50294">
    <property type="entry name" value="WD_REPEATS_REGION"/>
    <property type="match status" value="4"/>
</dbReference>
<reference evidence="7 8" key="1">
    <citation type="submission" date="2019-01" db="EMBL/GenBank/DDBJ databases">
        <authorList>
            <person name="Sayadi A."/>
        </authorList>
    </citation>
    <scope>NUCLEOTIDE SEQUENCE [LARGE SCALE GENOMIC DNA]</scope>
</reference>
<evidence type="ECO:0000313" key="7">
    <source>
        <dbReference type="EMBL" id="VEN53966.1"/>
    </source>
</evidence>
<dbReference type="InterPro" id="IPR015943">
    <property type="entry name" value="WD40/YVTN_repeat-like_dom_sf"/>
</dbReference>
<evidence type="ECO:0000256" key="6">
    <source>
        <dbReference type="SAM" id="Coils"/>
    </source>
</evidence>
<dbReference type="InterPro" id="IPR001632">
    <property type="entry name" value="WD40_G-protein_beta-like"/>
</dbReference>
<keyword evidence="3" id="KW-0677">Repeat</keyword>
<feature type="repeat" description="WD" evidence="5">
    <location>
        <begin position="247"/>
        <end position="288"/>
    </location>
</feature>